<dbReference type="InterPro" id="IPR006204">
    <property type="entry name" value="GHMP_kinase_N_dom"/>
</dbReference>
<gene>
    <name evidence="8" type="ORF">SAMN05660648_02788</name>
</gene>
<dbReference type="InterPro" id="IPR020568">
    <property type="entry name" value="Ribosomal_Su5_D2-typ_SF"/>
</dbReference>
<evidence type="ECO:0000256" key="5">
    <source>
        <dbReference type="ARBA" id="ARBA00038121"/>
    </source>
</evidence>
<dbReference type="GO" id="GO:0050201">
    <property type="term" value="F:fucokinase activity"/>
    <property type="evidence" value="ECO:0007669"/>
    <property type="project" value="TreeGrafter"/>
</dbReference>
<sequence>MIISKTPLRASLFGGGSDFRAYFESSSLGYGSVLSVGLDMHVYITVNKKFDDKIRVVYNGNENVDTLDEVKHNIIREALRLVGIEKGIEVIYMADIPMSSAGIGLASSSALAVGVLNALHAYKGEFVPPKQLAEEACYIEIECLGQRIGIQDQYAVAHGGFNRYRFLSDGSVSITPGIINNEIRDSLVKKLMLFFTGNTRDSRNILAEQSDSLEKKRKKLDALVMTVNRVCENIADGDLDCVGEELDRTWQIKKQLAGGISNLNIDLMYETARAHGAIGGKILGAGGGGFMLLYVPENKQDNVRYGLKGYREVPFKIDYQGSRIIFVD</sequence>
<evidence type="ECO:0000313" key="9">
    <source>
        <dbReference type="Proteomes" id="UP000183469"/>
    </source>
</evidence>
<dbReference type="InterPro" id="IPR014606">
    <property type="entry name" value="Heptose_7-P_kinase"/>
</dbReference>
<evidence type="ECO:0000256" key="3">
    <source>
        <dbReference type="ARBA" id="ARBA00022777"/>
    </source>
</evidence>
<dbReference type="GO" id="GO:0042352">
    <property type="term" value="P:GDP-L-fucose salvage"/>
    <property type="evidence" value="ECO:0007669"/>
    <property type="project" value="TreeGrafter"/>
</dbReference>
<evidence type="ECO:0000256" key="2">
    <source>
        <dbReference type="ARBA" id="ARBA00022741"/>
    </source>
</evidence>
<dbReference type="RefSeq" id="WP_074673392.1">
    <property type="nucleotide sequence ID" value="NZ_FNQG01000015.1"/>
</dbReference>
<dbReference type="PRINTS" id="PR00960">
    <property type="entry name" value="LMBPPROTEIN"/>
</dbReference>
<organism evidence="8 9">
    <name type="scientific">Selenomonas ruminantium</name>
    <dbReference type="NCBI Taxonomy" id="971"/>
    <lineage>
        <taxon>Bacteria</taxon>
        <taxon>Bacillati</taxon>
        <taxon>Bacillota</taxon>
        <taxon>Negativicutes</taxon>
        <taxon>Selenomonadales</taxon>
        <taxon>Selenomonadaceae</taxon>
        <taxon>Selenomonas</taxon>
    </lineage>
</organism>
<evidence type="ECO:0000313" key="8">
    <source>
        <dbReference type="EMBL" id="SEA32607.1"/>
    </source>
</evidence>
<dbReference type="InterPro" id="IPR001174">
    <property type="entry name" value="HddA/FKP"/>
</dbReference>
<evidence type="ECO:0000259" key="6">
    <source>
        <dbReference type="Pfam" id="PF00288"/>
    </source>
</evidence>
<keyword evidence="2" id="KW-0547">Nucleotide-binding</keyword>
<feature type="domain" description="GHMP kinase C-terminal" evidence="7">
    <location>
        <begin position="232"/>
        <end position="307"/>
    </location>
</feature>
<protein>
    <submittedName>
        <fullName evidence="8">D-glycero-alpha-D-manno-heptose-7-phosphate kinase</fullName>
    </submittedName>
</protein>
<dbReference type="GO" id="GO:0005524">
    <property type="term" value="F:ATP binding"/>
    <property type="evidence" value="ECO:0007669"/>
    <property type="project" value="UniProtKB-KW"/>
</dbReference>
<name>A0A1H4A9K7_SELRU</name>
<evidence type="ECO:0000256" key="1">
    <source>
        <dbReference type="ARBA" id="ARBA00022679"/>
    </source>
</evidence>
<evidence type="ECO:0000259" key="7">
    <source>
        <dbReference type="Pfam" id="PF08544"/>
    </source>
</evidence>
<dbReference type="PANTHER" id="PTHR32463:SF0">
    <property type="entry name" value="L-FUCOSE KINASE"/>
    <property type="match status" value="1"/>
</dbReference>
<dbReference type="InterPro" id="IPR052203">
    <property type="entry name" value="GHMP_Kinase-Related"/>
</dbReference>
<feature type="domain" description="GHMP kinase N-terminal" evidence="6">
    <location>
        <begin position="74"/>
        <end position="160"/>
    </location>
</feature>
<dbReference type="Gene3D" id="3.30.230.120">
    <property type="match status" value="1"/>
</dbReference>
<dbReference type="InterPro" id="IPR036554">
    <property type="entry name" value="GHMP_kinase_C_sf"/>
</dbReference>
<comment type="similarity">
    <text evidence="5">Belongs to the GHMP kinase family.</text>
</comment>
<dbReference type="Proteomes" id="UP000183469">
    <property type="component" value="Unassembled WGS sequence"/>
</dbReference>
<dbReference type="Pfam" id="PF08544">
    <property type="entry name" value="GHMP_kinases_C"/>
    <property type="match status" value="1"/>
</dbReference>
<dbReference type="PANTHER" id="PTHR32463">
    <property type="entry name" value="L-FUCOSE KINASE"/>
    <property type="match status" value="1"/>
</dbReference>
<dbReference type="SUPFAM" id="SSF54211">
    <property type="entry name" value="Ribosomal protein S5 domain 2-like"/>
    <property type="match status" value="1"/>
</dbReference>
<proteinExistence type="inferred from homology"/>
<dbReference type="InterPro" id="IPR013750">
    <property type="entry name" value="GHMP_kinase_C_dom"/>
</dbReference>
<reference evidence="8 9" key="1">
    <citation type="submission" date="2016-10" db="EMBL/GenBank/DDBJ databases">
        <authorList>
            <person name="de Groot N.N."/>
        </authorList>
    </citation>
    <scope>NUCLEOTIDE SEQUENCE [LARGE SCALE GENOMIC DNA]</scope>
    <source>
        <strain evidence="8 9">DSM 2872</strain>
    </source>
</reference>
<dbReference type="SUPFAM" id="SSF55060">
    <property type="entry name" value="GHMP Kinase, C-terminal domain"/>
    <property type="match status" value="1"/>
</dbReference>
<dbReference type="PIRSF" id="PIRSF036406">
    <property type="entry name" value="Hept_kin"/>
    <property type="match status" value="1"/>
</dbReference>
<dbReference type="Pfam" id="PF00288">
    <property type="entry name" value="GHMP_kinases_N"/>
    <property type="match status" value="1"/>
</dbReference>
<keyword evidence="3 8" id="KW-0418">Kinase</keyword>
<accession>A0A1H4A9K7</accession>
<dbReference type="AlphaFoldDB" id="A0A1H4A9K7"/>
<dbReference type="OrthoDB" id="9812992at2"/>
<evidence type="ECO:0000256" key="4">
    <source>
        <dbReference type="ARBA" id="ARBA00022840"/>
    </source>
</evidence>
<keyword evidence="1" id="KW-0808">Transferase</keyword>
<keyword evidence="4" id="KW-0067">ATP-binding</keyword>
<dbReference type="EMBL" id="FNQG01000015">
    <property type="protein sequence ID" value="SEA32607.1"/>
    <property type="molecule type" value="Genomic_DNA"/>
</dbReference>